<evidence type="ECO:0000259" key="5">
    <source>
        <dbReference type="Pfam" id="PF06482"/>
    </source>
</evidence>
<dbReference type="GO" id="GO:0005581">
    <property type="term" value="C:collagen trimer"/>
    <property type="evidence" value="ECO:0007669"/>
    <property type="project" value="UniProtKB-KW"/>
</dbReference>
<feature type="domain" description="Collagenase NC10/endostatin" evidence="5">
    <location>
        <begin position="542"/>
        <end position="711"/>
    </location>
</feature>
<accession>A0A6I9YZE4</accession>
<dbReference type="InterPro" id="IPR010515">
    <property type="entry name" value="Collagenase_NC10/endostatin"/>
</dbReference>
<keyword evidence="2" id="KW-0964">Secreted</keyword>
<dbReference type="PANTHER" id="PTHR24023">
    <property type="entry name" value="COLLAGEN ALPHA"/>
    <property type="match status" value="1"/>
</dbReference>
<evidence type="ECO:0000256" key="3">
    <source>
        <dbReference type="ARBA" id="ARBA00023119"/>
    </source>
</evidence>
<dbReference type="Pfam" id="PF01391">
    <property type="entry name" value="Collagen"/>
    <property type="match status" value="2"/>
</dbReference>
<dbReference type="GO" id="GO:0030020">
    <property type="term" value="F:extracellular matrix structural constituent conferring tensile strength"/>
    <property type="evidence" value="ECO:0007669"/>
    <property type="project" value="TreeGrafter"/>
</dbReference>
<evidence type="ECO:0000256" key="2">
    <source>
        <dbReference type="ARBA" id="ARBA00022525"/>
    </source>
</evidence>
<dbReference type="RefSeq" id="XP_013929414.1">
    <property type="nucleotide sequence ID" value="XM_014073939.1"/>
</dbReference>
<feature type="compositionally biased region" description="Pro residues" evidence="4">
    <location>
        <begin position="145"/>
        <end position="175"/>
    </location>
</feature>
<dbReference type="Gene3D" id="3.40.1620.70">
    <property type="match status" value="1"/>
</dbReference>
<feature type="compositionally biased region" description="Basic and acidic residues" evidence="4">
    <location>
        <begin position="256"/>
        <end position="266"/>
    </location>
</feature>
<protein>
    <submittedName>
        <fullName evidence="8">Collagen alpha-1(XVIII) chain-like</fullName>
    </submittedName>
</protein>
<name>A0A6I9YZE4_9SAUR</name>
<evidence type="ECO:0000259" key="6">
    <source>
        <dbReference type="Pfam" id="PF20010"/>
    </source>
</evidence>
<dbReference type="Pfam" id="PF06482">
    <property type="entry name" value="Endostatin"/>
    <property type="match status" value="1"/>
</dbReference>
<reference evidence="8" key="1">
    <citation type="submission" date="2025-08" db="UniProtKB">
        <authorList>
            <consortium name="RefSeq"/>
        </authorList>
    </citation>
    <scope>IDENTIFICATION</scope>
</reference>
<dbReference type="Pfam" id="PF20010">
    <property type="entry name" value="Collagen_trimer"/>
    <property type="match status" value="1"/>
</dbReference>
<evidence type="ECO:0000256" key="4">
    <source>
        <dbReference type="SAM" id="MobiDB-lite"/>
    </source>
</evidence>
<dbReference type="GO" id="GO:0030198">
    <property type="term" value="P:extracellular matrix organization"/>
    <property type="evidence" value="ECO:0007669"/>
    <property type="project" value="TreeGrafter"/>
</dbReference>
<evidence type="ECO:0000256" key="1">
    <source>
        <dbReference type="ARBA" id="ARBA00004613"/>
    </source>
</evidence>
<feature type="domain" description="Collagen type XV/XVIII trimerization" evidence="6">
    <location>
        <begin position="458"/>
        <end position="501"/>
    </location>
</feature>
<proteinExistence type="predicted"/>
<dbReference type="InterPro" id="IPR016186">
    <property type="entry name" value="C-type_lectin-like/link_sf"/>
</dbReference>
<dbReference type="InterPro" id="IPR050149">
    <property type="entry name" value="Collagen_superfamily"/>
</dbReference>
<comment type="subcellular location">
    <subcellularLocation>
        <location evidence="1">Secreted</location>
    </subcellularLocation>
</comment>
<keyword evidence="7" id="KW-1185">Reference proteome</keyword>
<feature type="compositionally biased region" description="Basic and acidic residues" evidence="4">
    <location>
        <begin position="321"/>
        <end position="334"/>
    </location>
</feature>
<dbReference type="Proteomes" id="UP000504617">
    <property type="component" value="Unplaced"/>
</dbReference>
<dbReference type="Gene3D" id="3.10.100.10">
    <property type="entry name" value="Mannose-Binding Protein A, subunit A"/>
    <property type="match status" value="1"/>
</dbReference>
<dbReference type="OrthoDB" id="10060752at2759"/>
<feature type="compositionally biased region" description="Pro residues" evidence="4">
    <location>
        <begin position="109"/>
        <end position="120"/>
    </location>
</feature>
<evidence type="ECO:0000313" key="7">
    <source>
        <dbReference type="Proteomes" id="UP000504617"/>
    </source>
</evidence>
<feature type="region of interest" description="Disordered" evidence="4">
    <location>
        <begin position="66"/>
        <end position="364"/>
    </location>
</feature>
<feature type="region of interest" description="Disordered" evidence="4">
    <location>
        <begin position="385"/>
        <end position="406"/>
    </location>
</feature>
<feature type="compositionally biased region" description="Low complexity" evidence="4">
    <location>
        <begin position="245"/>
        <end position="254"/>
    </location>
</feature>
<feature type="compositionally biased region" description="Low complexity" evidence="4">
    <location>
        <begin position="176"/>
        <end position="187"/>
    </location>
</feature>
<keyword evidence="3" id="KW-0176">Collagen</keyword>
<dbReference type="AlphaFoldDB" id="A0A6I9YZE4"/>
<gene>
    <name evidence="8" type="primary">LOC106555157</name>
</gene>
<dbReference type="InterPro" id="IPR045463">
    <property type="entry name" value="XV/XVIII_trimerization_dom"/>
</dbReference>
<feature type="compositionally biased region" description="Basic and acidic residues" evidence="4">
    <location>
        <begin position="127"/>
        <end position="140"/>
    </location>
</feature>
<dbReference type="InterPro" id="IPR008160">
    <property type="entry name" value="Collagen"/>
</dbReference>
<dbReference type="InterPro" id="IPR016187">
    <property type="entry name" value="CTDL_fold"/>
</dbReference>
<organism evidence="7 8">
    <name type="scientific">Thamnophis sirtalis</name>
    <dbReference type="NCBI Taxonomy" id="35019"/>
    <lineage>
        <taxon>Eukaryota</taxon>
        <taxon>Metazoa</taxon>
        <taxon>Chordata</taxon>
        <taxon>Craniata</taxon>
        <taxon>Vertebrata</taxon>
        <taxon>Euteleostomi</taxon>
        <taxon>Lepidosauria</taxon>
        <taxon>Squamata</taxon>
        <taxon>Bifurcata</taxon>
        <taxon>Unidentata</taxon>
        <taxon>Episquamata</taxon>
        <taxon>Toxicofera</taxon>
        <taxon>Serpentes</taxon>
        <taxon>Colubroidea</taxon>
        <taxon>Colubridae</taxon>
        <taxon>Natricinae</taxon>
        <taxon>Thamnophis</taxon>
    </lineage>
</organism>
<evidence type="ECO:0000313" key="8">
    <source>
        <dbReference type="RefSeq" id="XP_013929414.1"/>
    </source>
</evidence>
<dbReference type="PANTHER" id="PTHR24023:SF1112">
    <property type="entry name" value="COL_CUTICLE_N DOMAIN-CONTAINING PROTEIN-RELATED"/>
    <property type="match status" value="1"/>
</dbReference>
<sequence>MEEDSEFIIVQGGSKILTTSDYQSMITGDTKMTQTTSEVLMTSVQKSNITGDSMARPSNYTSQCVCPAIPGPPGPKGEKGDQGPPGQTGKIGPTGKPGYPGVAGLQGVPGPPGPPGPPGSTLPKPLDVTDTKDGEDKRVCYVEGPPGPPGIPGHPGHPGPQGYPGPEGPQGPPGLPGHEGQQGAPGLPGAPGQPGAPGATGPSGIPGPVGPEGPPGVTGPEGHAGIPGQIGSPGLPGFPGPEGPPGASGSPGKNGSKGEKGEKGDCGELGLPGKPGQTGEKGDRGELGLPGKPGQTGEKGAQGPPGLAGPPGLPGGNQTRAELKSSVKQLEKYNSEVSVQGPPGPKGEKGEPGKVDSSSCSKDARSDIDSWIALIYQKKFKEDLEARGPNHGPPGLPGPPGPPGPPGVLYINRVYPVRPRPHCKQPVNQDPCFDSDMEQPMKDSPDKSQNGYKHPTWTFSSKELMLKSASSIPQGSLVYITEDDEAFFKTPKGWKKIVMEDSAFQFAADDPLVPMVNKQLDERTITIPTMAPTSIPQRIPSLRLIALNFPLTGNMRGISGADLHCYQQAQEANLQGTFRAFLSGDSQSLISVVKRTDRNLPLVNLKGQLLAKSWNSLFTKHGISDFNTKEHPIYAFNGLNVMTNSTWIYKAVWHGLTLQINHSKTQDCENWRKASKYLRGQASVPLKDVFLQETSWRCTDLLIVLCVENSFGST</sequence>
<dbReference type="GO" id="GO:0005615">
    <property type="term" value="C:extracellular space"/>
    <property type="evidence" value="ECO:0007669"/>
    <property type="project" value="TreeGrafter"/>
</dbReference>
<dbReference type="GeneID" id="106555157"/>
<dbReference type="GO" id="GO:0031012">
    <property type="term" value="C:extracellular matrix"/>
    <property type="evidence" value="ECO:0007669"/>
    <property type="project" value="TreeGrafter"/>
</dbReference>
<dbReference type="KEGG" id="tsr:106555157"/>
<dbReference type="SUPFAM" id="SSF56436">
    <property type="entry name" value="C-type lectin-like"/>
    <property type="match status" value="1"/>
</dbReference>
<feature type="compositionally biased region" description="Pro residues" evidence="4">
    <location>
        <begin position="391"/>
        <end position="406"/>
    </location>
</feature>